<evidence type="ECO:0000259" key="10">
    <source>
        <dbReference type="Pfam" id="PF07715"/>
    </source>
</evidence>
<evidence type="ECO:0000256" key="8">
    <source>
        <dbReference type="ARBA" id="ARBA00023237"/>
    </source>
</evidence>
<proteinExistence type="inferred from homology"/>
<name>A0A7X1EA34_9BACT</name>
<evidence type="ECO:0000256" key="6">
    <source>
        <dbReference type="ARBA" id="ARBA00023077"/>
    </source>
</evidence>
<dbReference type="SUPFAM" id="SSF56935">
    <property type="entry name" value="Porins"/>
    <property type="match status" value="1"/>
</dbReference>
<gene>
    <name evidence="11" type="ORF">H5P27_18690</name>
</gene>
<dbReference type="PANTHER" id="PTHR32552:SF82">
    <property type="entry name" value="FCUA PROTEIN"/>
    <property type="match status" value="1"/>
</dbReference>
<dbReference type="GO" id="GO:0009279">
    <property type="term" value="C:cell outer membrane"/>
    <property type="evidence" value="ECO:0007669"/>
    <property type="project" value="UniProtKB-SubCell"/>
</dbReference>
<reference evidence="11 12" key="1">
    <citation type="submission" date="2020-07" db="EMBL/GenBank/DDBJ databases">
        <authorList>
            <person name="Feng X."/>
        </authorList>
    </citation>
    <scope>NUCLEOTIDE SEQUENCE [LARGE SCALE GENOMIC DNA]</scope>
    <source>
        <strain evidence="11 12">JCM23202</strain>
    </source>
</reference>
<dbReference type="Pfam" id="PF07715">
    <property type="entry name" value="Plug"/>
    <property type="match status" value="1"/>
</dbReference>
<keyword evidence="12" id="KW-1185">Reference proteome</keyword>
<dbReference type="AlphaFoldDB" id="A0A7X1EA34"/>
<evidence type="ECO:0000256" key="7">
    <source>
        <dbReference type="ARBA" id="ARBA00023136"/>
    </source>
</evidence>
<keyword evidence="11" id="KW-0675">Receptor</keyword>
<comment type="subcellular location">
    <subcellularLocation>
        <location evidence="1 9">Cell outer membrane</location>
        <topology evidence="1 9">Multi-pass membrane protein</topology>
    </subcellularLocation>
</comment>
<keyword evidence="2 9" id="KW-0813">Transport</keyword>
<protein>
    <submittedName>
        <fullName evidence="11">TonB-dependent receptor</fullName>
    </submittedName>
</protein>
<keyword evidence="8 9" id="KW-0998">Cell outer membrane</keyword>
<dbReference type="GO" id="GO:0015344">
    <property type="term" value="F:siderophore uptake transmembrane transporter activity"/>
    <property type="evidence" value="ECO:0007669"/>
    <property type="project" value="TreeGrafter"/>
</dbReference>
<dbReference type="RefSeq" id="WP_185661944.1">
    <property type="nucleotide sequence ID" value="NZ_CAWPOO010000013.1"/>
</dbReference>
<keyword evidence="3 9" id="KW-1134">Transmembrane beta strand</keyword>
<comment type="caution">
    <text evidence="11">The sequence shown here is derived from an EMBL/GenBank/DDBJ whole genome shotgun (WGS) entry which is preliminary data.</text>
</comment>
<evidence type="ECO:0000313" key="12">
    <source>
        <dbReference type="Proteomes" id="UP000526501"/>
    </source>
</evidence>
<evidence type="ECO:0000256" key="3">
    <source>
        <dbReference type="ARBA" id="ARBA00022452"/>
    </source>
</evidence>
<organism evidence="11 12">
    <name type="scientific">Pelagicoccus albus</name>
    <dbReference type="NCBI Taxonomy" id="415222"/>
    <lineage>
        <taxon>Bacteria</taxon>
        <taxon>Pseudomonadati</taxon>
        <taxon>Verrucomicrobiota</taxon>
        <taxon>Opitutia</taxon>
        <taxon>Puniceicoccales</taxon>
        <taxon>Pelagicoccaceae</taxon>
        <taxon>Pelagicoccus</taxon>
    </lineage>
</organism>
<dbReference type="Gene3D" id="2.170.130.10">
    <property type="entry name" value="TonB-dependent receptor, plug domain"/>
    <property type="match status" value="1"/>
</dbReference>
<dbReference type="InterPro" id="IPR012910">
    <property type="entry name" value="Plug_dom"/>
</dbReference>
<dbReference type="EMBL" id="JACHVC010000013">
    <property type="protein sequence ID" value="MBC2608089.1"/>
    <property type="molecule type" value="Genomic_DNA"/>
</dbReference>
<evidence type="ECO:0000256" key="1">
    <source>
        <dbReference type="ARBA" id="ARBA00004571"/>
    </source>
</evidence>
<dbReference type="InterPro" id="IPR039426">
    <property type="entry name" value="TonB-dep_rcpt-like"/>
</dbReference>
<feature type="domain" description="TonB-dependent receptor plug" evidence="10">
    <location>
        <begin position="56"/>
        <end position="150"/>
    </location>
</feature>
<dbReference type="PROSITE" id="PS01156">
    <property type="entry name" value="TONB_DEPENDENT_REC_2"/>
    <property type="match status" value="1"/>
</dbReference>
<dbReference type="Proteomes" id="UP000526501">
    <property type="component" value="Unassembled WGS sequence"/>
</dbReference>
<keyword evidence="7 9" id="KW-0472">Membrane</keyword>
<accession>A0A7X1EA34</accession>
<evidence type="ECO:0000256" key="9">
    <source>
        <dbReference type="PROSITE-ProRule" id="PRU01360"/>
    </source>
</evidence>
<dbReference type="PANTHER" id="PTHR32552">
    <property type="entry name" value="FERRICHROME IRON RECEPTOR-RELATED"/>
    <property type="match status" value="1"/>
</dbReference>
<evidence type="ECO:0000256" key="5">
    <source>
        <dbReference type="ARBA" id="ARBA00022729"/>
    </source>
</evidence>
<dbReference type="InterPro" id="IPR010917">
    <property type="entry name" value="TonB_rcpt_CS"/>
</dbReference>
<dbReference type="PROSITE" id="PS52016">
    <property type="entry name" value="TONB_DEPENDENT_REC_3"/>
    <property type="match status" value="1"/>
</dbReference>
<keyword evidence="4 9" id="KW-0812">Transmembrane</keyword>
<comment type="similarity">
    <text evidence="9">Belongs to the TonB-dependent receptor family.</text>
</comment>
<sequence length="738" mass="83517">MNRNLLVPLIFALASLGYGQQSEQIFELSPFSVSPDASEGYRTKDIVTGTKIATPLMKSPLTVGVVNQELLDDINVDRVTDAVAFTQAGVANTGRTWQDQETFVFRGYEGTVLRNGVRFTSWTDTSNIERVEVAKGPSAILYGFVAPGGVVNYVTKRPHSVANTKLKARYSSNYGFRGEFDINRPLLDSNKLMFRLTGSQADGSTWIQYQSINDLVLTPTLRWQATPNTTVDYEFSYRKRKGAFERIRFYYLNKDENFESLVLAPYNDELGGTVGYDWNPGITPWADAEWTRRRSELRIEHKINDHFRFLAIGSDDYGHVEQVTSFTNFKAVRNIGYEDVQVPDADNILLSVMPIYENVESHNQYLEANLLAQFQTEHFKSNTLVGISANRSPSTYPNNGYYAPDVSLIGQIDYTLESPYTVRVSDPLSERYYRPDTNPEDWELWFTTGSTYDWGRSDLFLTQNISAIDDKLNILGGIRRQQYRELQIERTLPQIGVIYELTPNFSPYVIWSETAESNGRTVRYKEPRPLSESKAWDAGFKFDMLESKLTGSFTYFNIEKTNLAINDPRLIVDYAAGLVDDTVTFTPGSESKGYEASVQYQPNPSFQMITSFAKTDARILPGDPNPEADNAPLVQVPPESLTFFGRYKVNDGRFEGLSFGGGFVKNWGPVYVDNPVTQPLANEDGNFQVNAFVRYSFTVNERDMSIELSGSNLTDDRWMMNGGFSPPREIAVSTEIRF</sequence>
<keyword evidence="5" id="KW-0732">Signal</keyword>
<dbReference type="Gene3D" id="2.40.170.20">
    <property type="entry name" value="TonB-dependent receptor, beta-barrel domain"/>
    <property type="match status" value="1"/>
</dbReference>
<evidence type="ECO:0000313" key="11">
    <source>
        <dbReference type="EMBL" id="MBC2608089.1"/>
    </source>
</evidence>
<keyword evidence="6" id="KW-0798">TonB box</keyword>
<dbReference type="InterPro" id="IPR036942">
    <property type="entry name" value="Beta-barrel_TonB_sf"/>
</dbReference>
<evidence type="ECO:0000256" key="2">
    <source>
        <dbReference type="ARBA" id="ARBA00022448"/>
    </source>
</evidence>
<dbReference type="InterPro" id="IPR037066">
    <property type="entry name" value="Plug_dom_sf"/>
</dbReference>
<evidence type="ECO:0000256" key="4">
    <source>
        <dbReference type="ARBA" id="ARBA00022692"/>
    </source>
</evidence>